<dbReference type="EMBL" id="NCEQ01000005">
    <property type="protein sequence ID" value="OYX57625.1"/>
    <property type="molecule type" value="Genomic_DNA"/>
</dbReference>
<dbReference type="Pfam" id="PF13561">
    <property type="entry name" value="adh_short_C2"/>
    <property type="match status" value="1"/>
</dbReference>
<evidence type="ECO:0000256" key="2">
    <source>
        <dbReference type="ARBA" id="ARBA00023002"/>
    </source>
</evidence>
<dbReference type="FunFam" id="3.40.50.720:FF:000084">
    <property type="entry name" value="Short-chain dehydrogenase reductase"/>
    <property type="match status" value="1"/>
</dbReference>
<dbReference type="InterPro" id="IPR036291">
    <property type="entry name" value="NAD(P)-bd_dom_sf"/>
</dbReference>
<evidence type="ECO:0000256" key="1">
    <source>
        <dbReference type="ARBA" id="ARBA00006484"/>
    </source>
</evidence>
<comment type="caution">
    <text evidence="5">The sequence shown here is derived from an EMBL/GenBank/DDBJ whole genome shotgun (WGS) entry which is preliminary data.</text>
</comment>
<evidence type="ECO:0000313" key="6">
    <source>
        <dbReference type="Proteomes" id="UP000216147"/>
    </source>
</evidence>
<dbReference type="SUPFAM" id="SSF51735">
    <property type="entry name" value="NAD(P)-binding Rossmann-fold domains"/>
    <property type="match status" value="1"/>
</dbReference>
<dbReference type="PRINTS" id="PR00081">
    <property type="entry name" value="GDHRDH"/>
</dbReference>
<dbReference type="EC" id="1.1.1.175" evidence="3"/>
<dbReference type="AlphaFoldDB" id="A0A258HKS8"/>
<dbReference type="InterPro" id="IPR002347">
    <property type="entry name" value="SDR_fam"/>
</dbReference>
<proteinExistence type="inferred from homology"/>
<evidence type="ECO:0000313" key="5">
    <source>
        <dbReference type="EMBL" id="OYX57625.1"/>
    </source>
</evidence>
<reference evidence="5 6" key="1">
    <citation type="submission" date="2017-03" db="EMBL/GenBank/DDBJ databases">
        <title>Lifting the veil on microbial sulfur biogeochemistry in mining wastewaters.</title>
        <authorList>
            <person name="Kantor R.S."/>
            <person name="Colenbrander Nelson T."/>
            <person name="Marshall S."/>
            <person name="Bennett D."/>
            <person name="Apte S."/>
            <person name="Camacho D."/>
            <person name="Thomas B.C."/>
            <person name="Warren L.A."/>
            <person name="Banfield J.F."/>
        </authorList>
    </citation>
    <scope>NUCLEOTIDE SEQUENCE [LARGE SCALE GENOMIC DNA]</scope>
    <source>
        <strain evidence="5">32-68-21</strain>
    </source>
</reference>
<dbReference type="GO" id="GO:0006633">
    <property type="term" value="P:fatty acid biosynthetic process"/>
    <property type="evidence" value="ECO:0007669"/>
    <property type="project" value="TreeGrafter"/>
</dbReference>
<keyword evidence="2" id="KW-0560">Oxidoreductase</keyword>
<gene>
    <name evidence="5" type="ORF">B7Y86_05690</name>
</gene>
<dbReference type="PANTHER" id="PTHR42760">
    <property type="entry name" value="SHORT-CHAIN DEHYDROGENASES/REDUCTASES FAMILY MEMBER"/>
    <property type="match status" value="1"/>
</dbReference>
<dbReference type="PRINTS" id="PR00080">
    <property type="entry name" value="SDRFAMILY"/>
</dbReference>
<comment type="similarity">
    <text evidence="1">Belongs to the short-chain dehydrogenases/reductases (SDR) family.</text>
</comment>
<protein>
    <recommendedName>
        <fullName evidence="4">D-xylose 1-dehydrogenase</fullName>
        <ecNumber evidence="3">1.1.1.175</ecNumber>
    </recommendedName>
</protein>
<dbReference type="GO" id="GO:0048038">
    <property type="term" value="F:quinone binding"/>
    <property type="evidence" value="ECO:0007669"/>
    <property type="project" value="TreeGrafter"/>
</dbReference>
<evidence type="ECO:0000256" key="4">
    <source>
        <dbReference type="ARBA" id="ARBA00069939"/>
    </source>
</evidence>
<dbReference type="Gene3D" id="3.40.50.720">
    <property type="entry name" value="NAD(P)-binding Rossmann-like Domain"/>
    <property type="match status" value="1"/>
</dbReference>
<name>A0A258HKS8_9CAUL</name>
<organism evidence="5 6">
    <name type="scientific">Brevundimonas subvibrioides</name>
    <dbReference type="NCBI Taxonomy" id="74313"/>
    <lineage>
        <taxon>Bacteria</taxon>
        <taxon>Pseudomonadati</taxon>
        <taxon>Pseudomonadota</taxon>
        <taxon>Alphaproteobacteria</taxon>
        <taxon>Caulobacterales</taxon>
        <taxon>Caulobacteraceae</taxon>
        <taxon>Brevundimonas</taxon>
    </lineage>
</organism>
<sequence>MRFADRVAIVTGAGGGIGRATALLLARQGATVAVNDLDPRAAEAVVSEIASQGGRAMAIAGDAADEACVDDAVAEVMSVKGRIDILVNNAGISVVAPAEDFVAWDRVIRTNLYSQFFWCGAVANASMIPAQRGAIVNVASIAGLAAVPNQIGYVVSKHGVVGLTRSLAVEWGRYGIRVNCVCPGITATEMTTGPTGMDPERLKARVGRVPLGRMGTVQEQAETIAFLASDQASYLSGVILNNDGGQLALHSGVMM</sequence>
<dbReference type="GO" id="GO:0047838">
    <property type="term" value="F:D-xylose 1-dehydrogenase (NAD+) activity"/>
    <property type="evidence" value="ECO:0007669"/>
    <property type="project" value="UniProtKB-EC"/>
</dbReference>
<dbReference type="PROSITE" id="PS00061">
    <property type="entry name" value="ADH_SHORT"/>
    <property type="match status" value="1"/>
</dbReference>
<dbReference type="Proteomes" id="UP000216147">
    <property type="component" value="Unassembled WGS sequence"/>
</dbReference>
<dbReference type="InterPro" id="IPR020904">
    <property type="entry name" value="Sc_DH/Rdtase_CS"/>
</dbReference>
<dbReference type="PANTHER" id="PTHR42760:SF133">
    <property type="entry name" value="3-OXOACYL-[ACYL-CARRIER-PROTEIN] REDUCTASE"/>
    <property type="match status" value="1"/>
</dbReference>
<dbReference type="NCBIfam" id="NF005559">
    <property type="entry name" value="PRK07231.1"/>
    <property type="match status" value="1"/>
</dbReference>
<accession>A0A258HKS8</accession>
<evidence type="ECO:0000256" key="3">
    <source>
        <dbReference type="ARBA" id="ARBA00066641"/>
    </source>
</evidence>